<keyword evidence="4" id="KW-0862">Zinc</keyword>
<dbReference type="InterPro" id="IPR000555">
    <property type="entry name" value="JAMM/MPN+_dom"/>
</dbReference>
<dbReference type="GO" id="GO:0008270">
    <property type="term" value="F:zinc ion binding"/>
    <property type="evidence" value="ECO:0007669"/>
    <property type="project" value="TreeGrafter"/>
</dbReference>
<sequence length="149" mass="17308">MITLTLEQLQTIYIQAEKIYPEECCGLLLGKIEGENNLVSEVRETENSWNAEDFEFLSLTERTKRTNFSIAPEVILKVQKEARDRNLAIIGIYHSHPDHAAIPSEFDRLIAWPQYSYVIASVRQGKVIDVRCWKLDKDHQFQSEEILVE</sequence>
<dbReference type="GO" id="GO:0008235">
    <property type="term" value="F:metalloexopeptidase activity"/>
    <property type="evidence" value="ECO:0007669"/>
    <property type="project" value="TreeGrafter"/>
</dbReference>
<dbReference type="FunFam" id="3.40.140.10:FF:000085">
    <property type="entry name" value="Mov34/MPN/PAD-1 family protein"/>
    <property type="match status" value="1"/>
</dbReference>
<accession>E0U6A5</accession>
<evidence type="ECO:0000256" key="3">
    <source>
        <dbReference type="ARBA" id="ARBA00022801"/>
    </source>
</evidence>
<evidence type="ECO:0000259" key="6">
    <source>
        <dbReference type="PROSITE" id="PS50249"/>
    </source>
</evidence>
<evidence type="ECO:0000256" key="4">
    <source>
        <dbReference type="ARBA" id="ARBA00022833"/>
    </source>
</evidence>
<keyword evidence="5" id="KW-0482">Metalloprotease</keyword>
<dbReference type="Proteomes" id="UP000008206">
    <property type="component" value="Chromosome"/>
</dbReference>
<feature type="domain" description="MPN" evidence="6">
    <location>
        <begin position="2"/>
        <end position="146"/>
    </location>
</feature>
<dbReference type="InterPro" id="IPR051929">
    <property type="entry name" value="VirAsm_ModProt"/>
</dbReference>
<dbReference type="CDD" id="cd08070">
    <property type="entry name" value="MPN_like"/>
    <property type="match status" value="1"/>
</dbReference>
<keyword evidence="2" id="KW-0479">Metal-binding</keyword>
<dbReference type="Gene3D" id="3.40.140.10">
    <property type="entry name" value="Cytidine Deaminase, domain 2"/>
    <property type="match status" value="1"/>
</dbReference>
<dbReference type="GO" id="GO:0006508">
    <property type="term" value="P:proteolysis"/>
    <property type="evidence" value="ECO:0007669"/>
    <property type="project" value="UniProtKB-KW"/>
</dbReference>
<evidence type="ECO:0000256" key="2">
    <source>
        <dbReference type="ARBA" id="ARBA00022723"/>
    </source>
</evidence>
<keyword evidence="3" id="KW-0378">Hydrolase</keyword>
<dbReference type="KEGG" id="cyj:Cyan7822_0396"/>
<dbReference type="OrthoDB" id="9802958at2"/>
<name>E0U6A5_GLOV7</name>
<dbReference type="SUPFAM" id="SSF102712">
    <property type="entry name" value="JAB1/MPN domain"/>
    <property type="match status" value="1"/>
</dbReference>
<dbReference type="eggNOG" id="COG1310">
    <property type="taxonomic scope" value="Bacteria"/>
</dbReference>
<evidence type="ECO:0000313" key="8">
    <source>
        <dbReference type="Proteomes" id="UP000008206"/>
    </source>
</evidence>
<organism evidence="7 8">
    <name type="scientific">Gloeothece verrucosa (strain PCC 7822)</name>
    <name type="common">Cyanothece sp. (strain PCC 7822)</name>
    <dbReference type="NCBI Taxonomy" id="497965"/>
    <lineage>
        <taxon>Bacteria</taxon>
        <taxon>Bacillati</taxon>
        <taxon>Cyanobacteriota</taxon>
        <taxon>Cyanophyceae</taxon>
        <taxon>Oscillatoriophycideae</taxon>
        <taxon>Chroococcales</taxon>
        <taxon>Aphanothecaceae</taxon>
        <taxon>Gloeothece</taxon>
        <taxon>Gloeothece verrucosa</taxon>
    </lineage>
</organism>
<evidence type="ECO:0000256" key="5">
    <source>
        <dbReference type="ARBA" id="ARBA00023049"/>
    </source>
</evidence>
<dbReference type="PROSITE" id="PS50249">
    <property type="entry name" value="MPN"/>
    <property type="match status" value="1"/>
</dbReference>
<dbReference type="RefSeq" id="WP_013320551.1">
    <property type="nucleotide sequence ID" value="NC_014501.1"/>
</dbReference>
<dbReference type="AlphaFoldDB" id="E0U6A5"/>
<dbReference type="STRING" id="497965.Cyan7822_0396"/>
<keyword evidence="8" id="KW-1185">Reference proteome</keyword>
<proteinExistence type="predicted"/>
<dbReference type="PANTHER" id="PTHR34858:SF1">
    <property type="entry name" value="CYSO-CYSTEINE PEPTIDASE"/>
    <property type="match status" value="1"/>
</dbReference>
<dbReference type="Pfam" id="PF14464">
    <property type="entry name" value="Prok-JAB"/>
    <property type="match status" value="1"/>
</dbReference>
<evidence type="ECO:0000313" key="7">
    <source>
        <dbReference type="EMBL" id="ADN12441.1"/>
    </source>
</evidence>
<dbReference type="InterPro" id="IPR037518">
    <property type="entry name" value="MPN"/>
</dbReference>
<dbReference type="SMART" id="SM00232">
    <property type="entry name" value="JAB_MPN"/>
    <property type="match status" value="1"/>
</dbReference>
<protein>
    <submittedName>
        <fullName evidence="7">Mov34/MPN/PAD-1 family protein</fullName>
    </submittedName>
</protein>
<gene>
    <name evidence="7" type="ordered locus">Cyan7822_0396</name>
</gene>
<dbReference type="PANTHER" id="PTHR34858">
    <property type="entry name" value="CYSO-CYSTEINE PEPTIDASE"/>
    <property type="match status" value="1"/>
</dbReference>
<dbReference type="InterPro" id="IPR028090">
    <property type="entry name" value="JAB_dom_prok"/>
</dbReference>
<keyword evidence="1" id="KW-0645">Protease</keyword>
<dbReference type="EMBL" id="CP002198">
    <property type="protein sequence ID" value="ADN12441.1"/>
    <property type="molecule type" value="Genomic_DNA"/>
</dbReference>
<dbReference type="HOGENOM" id="CLU_116765_4_0_3"/>
<evidence type="ECO:0000256" key="1">
    <source>
        <dbReference type="ARBA" id="ARBA00022670"/>
    </source>
</evidence>
<reference evidence="8" key="1">
    <citation type="journal article" date="2011" name="MBio">
        <title>Novel metabolic attributes of the genus Cyanothece, comprising a group of unicellular nitrogen-fixing Cyanobacteria.</title>
        <authorList>
            <person name="Bandyopadhyay A."/>
            <person name="Elvitigala T."/>
            <person name="Welsh E."/>
            <person name="Stockel J."/>
            <person name="Liberton M."/>
            <person name="Min H."/>
            <person name="Sherman L.A."/>
            <person name="Pakrasi H.B."/>
        </authorList>
    </citation>
    <scope>NUCLEOTIDE SEQUENCE [LARGE SCALE GENOMIC DNA]</scope>
    <source>
        <strain evidence="8">PCC 7822</strain>
    </source>
</reference>